<sequence length="316" mass="35353">MPDPAKNLREDFLREIRRRFRRLRDQVRRWAGYEDDIFGLGQDAQAATSAADLPDDAPQVFRFQTDRAKIAAFLAWWQDRLDADLLEPMPQRRVRNGEHWTGALLRAAYAQAWQQARSRLRTEGVSVGSLPGGEDGDVIEGLLDMPAPRRALQELYTRTYENLQSVGADAAEPVRDTLVEGMDQGWNPRKTADKLTEEVRTLQHTQAETLARSETQHAYSVATLDRYERAGVGVVSHGEWLDTNDARVCTFCRRLSGAELALAEMRDGLVEFRGQVFRLLAPSHPNCRCSIAPSVDSDPPTSPLSERVPGTVLAGG</sequence>
<dbReference type="EMBL" id="FOCX01000017">
    <property type="protein sequence ID" value="SEO71064.1"/>
    <property type="molecule type" value="Genomic_DNA"/>
</dbReference>
<gene>
    <name evidence="3" type="ORF">SAMN05216388_101771</name>
</gene>
<keyword evidence="4" id="KW-1185">Reference proteome</keyword>
<dbReference type="OrthoDB" id="271504at2157"/>
<proteinExistence type="predicted"/>
<dbReference type="AlphaFoldDB" id="A0A1H8RXY3"/>
<reference evidence="4" key="1">
    <citation type="submission" date="2016-10" db="EMBL/GenBank/DDBJ databases">
        <authorList>
            <person name="Varghese N."/>
            <person name="Submissions S."/>
        </authorList>
    </citation>
    <scope>NUCLEOTIDE SEQUENCE [LARGE SCALE GENOMIC DNA]</scope>
    <source>
        <strain evidence="4">IBRC-M 10043</strain>
    </source>
</reference>
<dbReference type="Pfam" id="PF04233">
    <property type="entry name" value="Phage_Mu_F"/>
    <property type="match status" value="1"/>
</dbReference>
<dbReference type="RefSeq" id="WP_092662085.1">
    <property type="nucleotide sequence ID" value="NZ_FOCX01000017.1"/>
</dbReference>
<organism evidence="3 4">
    <name type="scientific">Halorientalis persicus</name>
    <dbReference type="NCBI Taxonomy" id="1367881"/>
    <lineage>
        <taxon>Archaea</taxon>
        <taxon>Methanobacteriati</taxon>
        <taxon>Methanobacteriota</taxon>
        <taxon>Stenosarchaea group</taxon>
        <taxon>Halobacteria</taxon>
        <taxon>Halobacteriales</taxon>
        <taxon>Haloarculaceae</taxon>
        <taxon>Halorientalis</taxon>
    </lineage>
</organism>
<dbReference type="Proteomes" id="UP000198775">
    <property type="component" value="Unassembled WGS sequence"/>
</dbReference>
<evidence type="ECO:0000313" key="3">
    <source>
        <dbReference type="EMBL" id="SEO71064.1"/>
    </source>
</evidence>
<protein>
    <submittedName>
        <fullName evidence="3">Phage putative head morphogenesis protein, SPP1 gp7 family</fullName>
    </submittedName>
</protein>
<dbReference type="InterPro" id="IPR006528">
    <property type="entry name" value="Phage_head_morphogenesis_dom"/>
</dbReference>
<evidence type="ECO:0000313" key="4">
    <source>
        <dbReference type="Proteomes" id="UP000198775"/>
    </source>
</evidence>
<evidence type="ECO:0000259" key="2">
    <source>
        <dbReference type="Pfam" id="PF04233"/>
    </source>
</evidence>
<evidence type="ECO:0000256" key="1">
    <source>
        <dbReference type="SAM" id="MobiDB-lite"/>
    </source>
</evidence>
<accession>A0A1H8RXY3</accession>
<name>A0A1H8RXY3_9EURY</name>
<dbReference type="NCBIfam" id="TIGR01641">
    <property type="entry name" value="phageSPP1_gp7"/>
    <property type="match status" value="1"/>
</dbReference>
<feature type="domain" description="Phage head morphogenesis" evidence="2">
    <location>
        <begin position="174"/>
        <end position="291"/>
    </location>
</feature>
<feature type="region of interest" description="Disordered" evidence="1">
    <location>
        <begin position="292"/>
        <end position="316"/>
    </location>
</feature>